<reference evidence="3" key="1">
    <citation type="submission" date="2016-10" db="EMBL/GenBank/DDBJ databases">
        <authorList>
            <person name="Varghese N."/>
            <person name="Submissions S."/>
        </authorList>
    </citation>
    <scope>NUCLEOTIDE SEQUENCE [LARGE SCALE GENOMIC DNA]</scope>
    <source>
        <strain evidence="3">DSM 4771</strain>
    </source>
</reference>
<evidence type="ECO:0000313" key="3">
    <source>
        <dbReference type="Proteomes" id="UP000199225"/>
    </source>
</evidence>
<keyword evidence="3" id="KW-1185">Reference proteome</keyword>
<organism evidence="2 3">
    <name type="scientific">Salimicrobium halophilum</name>
    <dbReference type="NCBI Taxonomy" id="86666"/>
    <lineage>
        <taxon>Bacteria</taxon>
        <taxon>Bacillati</taxon>
        <taxon>Bacillota</taxon>
        <taxon>Bacilli</taxon>
        <taxon>Bacillales</taxon>
        <taxon>Bacillaceae</taxon>
        <taxon>Salimicrobium</taxon>
    </lineage>
</organism>
<accession>A0A1G8RAZ5</accession>
<protein>
    <recommendedName>
        <fullName evidence="4">DUF5316 domain-containing protein</fullName>
    </recommendedName>
</protein>
<feature type="transmembrane region" description="Helical" evidence="1">
    <location>
        <begin position="7"/>
        <end position="26"/>
    </location>
</feature>
<proteinExistence type="predicted"/>
<feature type="transmembrane region" description="Helical" evidence="1">
    <location>
        <begin position="32"/>
        <end position="51"/>
    </location>
</feature>
<dbReference type="Proteomes" id="UP000199225">
    <property type="component" value="Unassembled WGS sequence"/>
</dbReference>
<dbReference type="STRING" id="86666.SAMN04490247_0928"/>
<keyword evidence="1" id="KW-0472">Membrane</keyword>
<name>A0A1G8RAZ5_9BACI</name>
<keyword evidence="1" id="KW-1133">Transmembrane helix</keyword>
<keyword evidence="1" id="KW-0812">Transmembrane</keyword>
<feature type="transmembrane region" description="Helical" evidence="1">
    <location>
        <begin position="71"/>
        <end position="90"/>
    </location>
</feature>
<evidence type="ECO:0008006" key="4">
    <source>
        <dbReference type="Google" id="ProtNLM"/>
    </source>
</evidence>
<evidence type="ECO:0000313" key="2">
    <source>
        <dbReference type="EMBL" id="SDJ14091.1"/>
    </source>
</evidence>
<dbReference type="RefSeq" id="WP_093192524.1">
    <property type="nucleotide sequence ID" value="NZ_FNEV01000002.1"/>
</dbReference>
<dbReference type="OrthoDB" id="9857929at2"/>
<sequence>MKRAFSYGVGSLAVISLIAFINMGMFQTIVSLVGGICLVASALLLRTMIGVGPRSSGVTAQGEDDPKDKRLGMHIGIFGLPYLVTTVLFLL</sequence>
<evidence type="ECO:0000256" key="1">
    <source>
        <dbReference type="SAM" id="Phobius"/>
    </source>
</evidence>
<dbReference type="EMBL" id="FNEV01000002">
    <property type="protein sequence ID" value="SDJ14091.1"/>
    <property type="molecule type" value="Genomic_DNA"/>
</dbReference>
<gene>
    <name evidence="2" type="ORF">SAMN04490247_0928</name>
</gene>
<dbReference type="AlphaFoldDB" id="A0A1G8RAZ5"/>